<evidence type="ECO:0000313" key="2">
    <source>
        <dbReference type="Proteomes" id="UP000604046"/>
    </source>
</evidence>
<organism evidence="1 2">
    <name type="scientific">Symbiodinium natans</name>
    <dbReference type="NCBI Taxonomy" id="878477"/>
    <lineage>
        <taxon>Eukaryota</taxon>
        <taxon>Sar</taxon>
        <taxon>Alveolata</taxon>
        <taxon>Dinophyceae</taxon>
        <taxon>Suessiales</taxon>
        <taxon>Symbiodiniaceae</taxon>
        <taxon>Symbiodinium</taxon>
    </lineage>
</organism>
<sequence length="174" mass="19755">MGAAPTRVDSRTVCFTQKTPLRSPPAGLGGWCTACTVSREQTDEDWQQSHVFKHPLAPLLRELFDLQDLDSNGLLEESELIELNIVIATLHYGRDIDRDMLHKKYQSLFRQRLDPFGRGVGFRTFLEYMTQVLVDYDKDMAAQEMIVEQFIAEANLARALLSSGAWCDSNRTSV</sequence>
<reference evidence="1" key="1">
    <citation type="submission" date="2021-02" db="EMBL/GenBank/DDBJ databases">
        <authorList>
            <person name="Dougan E. K."/>
            <person name="Rhodes N."/>
            <person name="Thang M."/>
            <person name="Chan C."/>
        </authorList>
    </citation>
    <scope>NUCLEOTIDE SEQUENCE</scope>
</reference>
<name>A0A812KIX3_9DINO</name>
<evidence type="ECO:0000313" key="1">
    <source>
        <dbReference type="EMBL" id="CAE7225084.1"/>
    </source>
</evidence>
<dbReference type="EMBL" id="CAJNDS010000646">
    <property type="protein sequence ID" value="CAE7225084.1"/>
    <property type="molecule type" value="Genomic_DNA"/>
</dbReference>
<proteinExistence type="predicted"/>
<dbReference type="AlphaFoldDB" id="A0A812KIX3"/>
<protein>
    <submittedName>
        <fullName evidence="1">Kif19 protein</fullName>
    </submittedName>
</protein>
<keyword evidence="2" id="KW-1185">Reference proteome</keyword>
<comment type="caution">
    <text evidence="1">The sequence shown here is derived from an EMBL/GenBank/DDBJ whole genome shotgun (WGS) entry which is preliminary data.</text>
</comment>
<gene>
    <name evidence="1" type="primary">kif19</name>
    <name evidence="1" type="ORF">SNAT2548_LOCUS8646</name>
</gene>
<accession>A0A812KIX3</accession>
<dbReference type="PROSITE" id="PS00018">
    <property type="entry name" value="EF_HAND_1"/>
    <property type="match status" value="1"/>
</dbReference>
<dbReference type="Proteomes" id="UP000604046">
    <property type="component" value="Unassembled WGS sequence"/>
</dbReference>
<dbReference type="InterPro" id="IPR018247">
    <property type="entry name" value="EF_Hand_1_Ca_BS"/>
</dbReference>